<evidence type="ECO:0000313" key="2">
    <source>
        <dbReference type="EMBL" id="MBA1145387.1"/>
    </source>
</evidence>
<evidence type="ECO:0000259" key="1">
    <source>
        <dbReference type="Pfam" id="PF07045"/>
    </source>
</evidence>
<dbReference type="InterPro" id="IPR011008">
    <property type="entry name" value="Dimeric_a/b-barrel"/>
</dbReference>
<sequence length="95" mass="10723">MATYVIYIREQTHDQKELDIYANSVGTMLEKFPMQFLAANGRLEVLEGPAPEAVAIAKFPAIDAALAWYRSPDYQAVAQHRFKRASYRGFVVEGL</sequence>
<dbReference type="InterPro" id="IPR010753">
    <property type="entry name" value="DUF1330"/>
</dbReference>
<organism evidence="2 3">
    <name type="scientific">Mesorhizobium neociceri</name>
    <dbReference type="NCBI Taxonomy" id="1307853"/>
    <lineage>
        <taxon>Bacteria</taxon>
        <taxon>Pseudomonadati</taxon>
        <taxon>Pseudomonadota</taxon>
        <taxon>Alphaproteobacteria</taxon>
        <taxon>Hyphomicrobiales</taxon>
        <taxon>Phyllobacteriaceae</taxon>
        <taxon>Mesorhizobium</taxon>
    </lineage>
</organism>
<keyword evidence="3" id="KW-1185">Reference proteome</keyword>
<dbReference type="PANTHER" id="PTHR41521:SF4">
    <property type="entry name" value="BLR0684 PROTEIN"/>
    <property type="match status" value="1"/>
</dbReference>
<dbReference type="Proteomes" id="UP000558284">
    <property type="component" value="Unassembled WGS sequence"/>
</dbReference>
<gene>
    <name evidence="2" type="ORF">H0241_35085</name>
</gene>
<comment type="caution">
    <text evidence="2">The sequence shown here is derived from an EMBL/GenBank/DDBJ whole genome shotgun (WGS) entry which is preliminary data.</text>
</comment>
<evidence type="ECO:0000313" key="3">
    <source>
        <dbReference type="Proteomes" id="UP000558284"/>
    </source>
</evidence>
<dbReference type="Pfam" id="PF07045">
    <property type="entry name" value="DUF1330"/>
    <property type="match status" value="1"/>
</dbReference>
<dbReference type="PANTHER" id="PTHR41521">
    <property type="match status" value="1"/>
</dbReference>
<dbReference type="EMBL" id="JACDTY010000046">
    <property type="protein sequence ID" value="MBA1145387.1"/>
    <property type="molecule type" value="Genomic_DNA"/>
</dbReference>
<dbReference type="SUPFAM" id="SSF54909">
    <property type="entry name" value="Dimeric alpha+beta barrel"/>
    <property type="match status" value="1"/>
</dbReference>
<protein>
    <submittedName>
        <fullName evidence="2">DUF1330 domain-containing protein</fullName>
    </submittedName>
</protein>
<reference evidence="2 3" key="1">
    <citation type="submission" date="2020-07" db="EMBL/GenBank/DDBJ databases">
        <title>Definition of the novel symbiovar canariense within Mesorhizobium novociceri, a new species of genus Mesorhizobium nodulating Cicer canariense in the Caldera de Taburiente National Park (La Palma, Canary Islands).</title>
        <authorList>
            <person name="Leon-Barrios M."/>
            <person name="Perez-Yepez J."/>
            <person name="Flores-Felix J.D."/>
            <person name="Ramirez-Baena M.H."/>
            <person name="Pulido-Suarez L."/>
            <person name="Igual J.M."/>
            <person name="Velazquez E."/>
            <person name="Peix A."/>
        </authorList>
    </citation>
    <scope>NUCLEOTIDE SEQUENCE [LARGE SCALE GENOMIC DNA]</scope>
    <source>
        <strain evidence="2 3">CCANP35</strain>
    </source>
</reference>
<dbReference type="AlphaFoldDB" id="A0A838BH60"/>
<feature type="domain" description="DUF1330" evidence="1">
    <location>
        <begin position="3"/>
        <end position="95"/>
    </location>
</feature>
<proteinExistence type="predicted"/>
<dbReference type="Gene3D" id="3.30.70.100">
    <property type="match status" value="1"/>
</dbReference>
<accession>A0A838BH60</accession>
<dbReference type="RefSeq" id="WP_181062266.1">
    <property type="nucleotide sequence ID" value="NZ_JACDTY010000046.1"/>
</dbReference>
<name>A0A838BH60_9HYPH</name>